<comment type="caution">
    <text evidence="1">The sequence shown here is derived from an EMBL/GenBank/DDBJ whole genome shotgun (WGS) entry which is preliminary data.</text>
</comment>
<dbReference type="Proteomes" id="UP000709295">
    <property type="component" value="Unassembled WGS sequence"/>
</dbReference>
<name>A0A8J5ISG4_9STRA</name>
<evidence type="ECO:0000313" key="1">
    <source>
        <dbReference type="EMBL" id="KAG6970310.1"/>
    </source>
</evidence>
<gene>
    <name evidence="1" type="ORF">JG688_00004921</name>
</gene>
<organism evidence="1 2">
    <name type="scientific">Phytophthora aleatoria</name>
    <dbReference type="NCBI Taxonomy" id="2496075"/>
    <lineage>
        <taxon>Eukaryota</taxon>
        <taxon>Sar</taxon>
        <taxon>Stramenopiles</taxon>
        <taxon>Oomycota</taxon>
        <taxon>Peronosporomycetes</taxon>
        <taxon>Peronosporales</taxon>
        <taxon>Peronosporaceae</taxon>
        <taxon>Phytophthora</taxon>
    </lineage>
</organism>
<protein>
    <recommendedName>
        <fullName evidence="3">Helicase ATP-binding domain-containing protein</fullName>
    </recommendedName>
</protein>
<reference evidence="1" key="1">
    <citation type="submission" date="2021-01" db="EMBL/GenBank/DDBJ databases">
        <title>Phytophthora aleatoria, a newly-described species from Pinus radiata is distinct from Phytophthora cactorum isolates based on comparative genomics.</title>
        <authorList>
            <person name="Mcdougal R."/>
            <person name="Panda P."/>
            <person name="Williams N."/>
            <person name="Studholme D.J."/>
        </authorList>
    </citation>
    <scope>NUCLEOTIDE SEQUENCE</scope>
    <source>
        <strain evidence="1">NZFS 4037</strain>
    </source>
</reference>
<evidence type="ECO:0000313" key="2">
    <source>
        <dbReference type="Proteomes" id="UP000709295"/>
    </source>
</evidence>
<dbReference type="AlphaFoldDB" id="A0A8J5ISG4"/>
<sequence>MLDKLETTTDAFTGVEIKSLQLDNKLIVMDEFHRLGVAMTNGRKNATALYDMLMTAKNCKIIMLTASGIVNNLYEMVPALNICKGPIKTEDGEWTSLLPESSEDFERYFIDTKHMKLKNVDKLQARITGLVSYKGDLFEREVLGFYPMMKTTIKKEHYPDRLPIKIEAVHMSNKQWGVYEQAREKERLETRNAIVGSGWAKGERTVLLPTYNEKFETSARLS</sequence>
<accession>A0A8J5ISG4</accession>
<keyword evidence="2" id="KW-1185">Reference proteome</keyword>
<evidence type="ECO:0008006" key="3">
    <source>
        <dbReference type="Google" id="ProtNLM"/>
    </source>
</evidence>
<dbReference type="EMBL" id="JAENGY010000185">
    <property type="protein sequence ID" value="KAG6970310.1"/>
    <property type="molecule type" value="Genomic_DNA"/>
</dbReference>
<proteinExistence type="predicted"/>